<proteinExistence type="predicted"/>
<dbReference type="Gene3D" id="2.60.120.260">
    <property type="entry name" value="Galactose-binding domain-like"/>
    <property type="match status" value="1"/>
</dbReference>
<dbReference type="InterPro" id="IPR036116">
    <property type="entry name" value="FN3_sf"/>
</dbReference>
<dbReference type="Gene3D" id="3.60.21.10">
    <property type="match status" value="1"/>
</dbReference>
<dbReference type="SUPFAM" id="SSF56300">
    <property type="entry name" value="Metallo-dependent phosphatases"/>
    <property type="match status" value="1"/>
</dbReference>
<dbReference type="PANTHER" id="PTHR45867:SF3">
    <property type="entry name" value="ACID PHOSPHATASE TYPE 7"/>
    <property type="match status" value="1"/>
</dbReference>
<evidence type="ECO:0000259" key="3">
    <source>
        <dbReference type="PROSITE" id="PS50853"/>
    </source>
</evidence>
<dbReference type="InterPro" id="IPR008979">
    <property type="entry name" value="Galactose-bd-like_sf"/>
</dbReference>
<feature type="domain" description="Fibronectin type-III" evidence="3">
    <location>
        <begin position="633"/>
        <end position="732"/>
    </location>
</feature>
<dbReference type="InterPro" id="IPR008963">
    <property type="entry name" value="Purple_acid_Pase-like_N"/>
</dbReference>
<dbReference type="SUPFAM" id="SSF49785">
    <property type="entry name" value="Galactose-binding domain-like"/>
    <property type="match status" value="1"/>
</dbReference>
<dbReference type="Proteomes" id="UP000310636">
    <property type="component" value="Unassembled WGS sequence"/>
</dbReference>
<dbReference type="InterPro" id="IPR003961">
    <property type="entry name" value="FN3_dom"/>
</dbReference>
<dbReference type="PANTHER" id="PTHR45867">
    <property type="entry name" value="PURPLE ACID PHOSPHATASE"/>
    <property type="match status" value="1"/>
</dbReference>
<keyword evidence="1 2" id="KW-0732">Signal</keyword>
<keyword evidence="5" id="KW-1185">Reference proteome</keyword>
<dbReference type="GO" id="GO:0003993">
    <property type="term" value="F:acid phosphatase activity"/>
    <property type="evidence" value="ECO:0007669"/>
    <property type="project" value="InterPro"/>
</dbReference>
<dbReference type="EMBL" id="SSOB01000018">
    <property type="protein sequence ID" value="THF77805.1"/>
    <property type="molecule type" value="Genomic_DNA"/>
</dbReference>
<evidence type="ECO:0000313" key="5">
    <source>
        <dbReference type="Proteomes" id="UP000310636"/>
    </source>
</evidence>
<name>A0A4S4BTH7_9BACL</name>
<dbReference type="InterPro" id="IPR015914">
    <property type="entry name" value="PAPs_N"/>
</dbReference>
<gene>
    <name evidence="4" type="ORF">E6C55_15835</name>
</gene>
<evidence type="ECO:0000256" key="2">
    <source>
        <dbReference type="SAM" id="SignalP"/>
    </source>
</evidence>
<feature type="chain" id="PRO_5020636494" description="Fibronectin type-III domain-containing protein" evidence="2">
    <location>
        <begin position="35"/>
        <end position="916"/>
    </location>
</feature>
<dbReference type="InterPro" id="IPR013783">
    <property type="entry name" value="Ig-like_fold"/>
</dbReference>
<dbReference type="SUPFAM" id="SSF49265">
    <property type="entry name" value="Fibronectin type III"/>
    <property type="match status" value="1"/>
</dbReference>
<dbReference type="InterPro" id="IPR029052">
    <property type="entry name" value="Metallo-depent_PP-like"/>
</dbReference>
<dbReference type="Pfam" id="PF00149">
    <property type="entry name" value="Metallophos"/>
    <property type="match status" value="1"/>
</dbReference>
<dbReference type="PROSITE" id="PS50853">
    <property type="entry name" value="FN3"/>
    <property type="match status" value="1"/>
</dbReference>
<dbReference type="SMART" id="SM00060">
    <property type="entry name" value="FN3"/>
    <property type="match status" value="2"/>
</dbReference>
<evidence type="ECO:0000313" key="4">
    <source>
        <dbReference type="EMBL" id="THF77805.1"/>
    </source>
</evidence>
<dbReference type="SUPFAM" id="SSF49363">
    <property type="entry name" value="Purple acid phosphatase, N-terminal domain"/>
    <property type="match status" value="1"/>
</dbReference>
<dbReference type="InterPro" id="IPR004843">
    <property type="entry name" value="Calcineurin-like_PHP"/>
</dbReference>
<dbReference type="CDD" id="cd00063">
    <property type="entry name" value="FN3"/>
    <property type="match status" value="1"/>
</dbReference>
<reference evidence="4 5" key="1">
    <citation type="submission" date="2019-04" db="EMBL/GenBank/DDBJ databases">
        <title>Cohnella sp. nov. isolated from preserved vegetables.</title>
        <authorList>
            <person name="Lin S.-Y."/>
            <person name="Hung M.-H."/>
            <person name="Young C.-C."/>
        </authorList>
    </citation>
    <scope>NUCLEOTIDE SEQUENCE [LARGE SCALE GENOMIC DNA]</scope>
    <source>
        <strain evidence="4 5">CC-MHH1044</strain>
    </source>
</reference>
<dbReference type="Pfam" id="PF16656">
    <property type="entry name" value="Pur_ac_phosph_N"/>
    <property type="match status" value="1"/>
</dbReference>
<comment type="caution">
    <text evidence="4">The sequence shown here is derived from an EMBL/GenBank/DDBJ whole genome shotgun (WGS) entry which is preliminary data.</text>
</comment>
<accession>A0A4S4BTH7</accession>
<protein>
    <recommendedName>
        <fullName evidence="3">Fibronectin type-III domain-containing protein</fullName>
    </recommendedName>
</protein>
<dbReference type="GO" id="GO:0046872">
    <property type="term" value="F:metal ion binding"/>
    <property type="evidence" value="ECO:0007669"/>
    <property type="project" value="InterPro"/>
</dbReference>
<dbReference type="OrthoDB" id="9809781at2"/>
<sequence length="916" mass="100551">MGGIAVKKAVSSLTVLSMLLTLVFTMGVTDSAVAEEESGSVLFAQNSEWSYLDDGSNQGTAWRSVDYDDSAWKQDAAPLGYASSGKGLDLNTWIGYGSNSSSKYITTYFRKEFEVTDTSEIKQLLGTLIRDDGAVIYLNGEEVYRVNMPSGTIAYTTLASGAVGDERPSEEFSISPSLLVTGRNVIAAEVHQNAGTSSDLFFSLELKASDTSPYAPIAIAMSLYGSAKTARSFAWYTNYANPQNAPENVMDSIVEVVPAGEGFDSPAKLRFTGDPKDTQALSLKVTSSTNGSFISHKAVADGLTPGTDYEYRVGSDGLWSETGSFTTEAEEENSFEFLYMTDSQGSNTGDYEVWANTLGNGLNDFPNAKFLVMTGDQVDAGSLESQWLDYFGKPQQLLLNLPIMAAVGNHEGPYNDNYYYHFNYPNDSIDDPLPPGSVYSFDYGDAHIMVLNTMDINWDSRQSASFDQQIDWLKREVAETDKKWKIVAYHKAIYSLGNHTEDSDILALREKLYPIFDELGIDVVLQGHDHTFVRSYQMYGNQRVTDIETDADGNPLNPDGTLYMINNSAGTKYYNLQTKNAEKYAAVYEQPYQPIYSGIRMTGNSFTIDSYKSGEDQPFDTYTIVRDDEKPNPVSELKAASTSSGKTLLSWTKPADRSDSADPIRGFRIYETSGKLGANWSQYIPVVEGQTSYQLTMEGTNADEVYEFAVKSVDKRDNSEAELVSTEGAKPLAPTAPVVDDGHNTFGWTNAPGYSEAGDYEYSVDNGATWQPVTANPQPLGAFDYPAGTVLVRVQANEAAGTPAGEALASDRSFTENDIRDTYELTGTITRGDQIRIDVTAERIAEYGGDAYLVLELMNGNTPVLLNAVSLKQDKLSLTQYFNVSGDSYRIKAYVFDTFDGELDVPVQLARPIELQ</sequence>
<dbReference type="Gene3D" id="2.60.40.10">
    <property type="entry name" value="Immunoglobulins"/>
    <property type="match status" value="1"/>
</dbReference>
<dbReference type="AlphaFoldDB" id="A0A4S4BTH7"/>
<feature type="signal peptide" evidence="2">
    <location>
        <begin position="1"/>
        <end position="34"/>
    </location>
</feature>
<evidence type="ECO:0000256" key="1">
    <source>
        <dbReference type="ARBA" id="ARBA00022729"/>
    </source>
</evidence>
<organism evidence="4 5">
    <name type="scientific">Cohnella fermenti</name>
    <dbReference type="NCBI Taxonomy" id="2565925"/>
    <lineage>
        <taxon>Bacteria</taxon>
        <taxon>Bacillati</taxon>
        <taxon>Bacillota</taxon>
        <taxon>Bacilli</taxon>
        <taxon>Bacillales</taxon>
        <taxon>Paenibacillaceae</taxon>
        <taxon>Cohnella</taxon>
    </lineage>
</organism>